<proteinExistence type="predicted"/>
<reference evidence="2" key="1">
    <citation type="submission" date="2019-07" db="EMBL/GenBank/DDBJ databases">
        <title>Biological characteristics of mucoid Acinetobacter baumannii from a general hospital in China.</title>
        <authorList>
            <person name="Hua X."/>
            <person name="Yu Y."/>
        </authorList>
    </citation>
    <scope>NUCLEOTIDE SEQUENCE</scope>
    <source>
        <strain evidence="2">N8</strain>
    </source>
</reference>
<feature type="non-terminal residue" evidence="2">
    <location>
        <position position="1"/>
    </location>
</feature>
<sequence length="102" mass="11047">TYTGLQNRLKLVTNNQAELNKATEDTFRIAQKTYSAWDSVLQVYQRFSDNAETLNLTMDDTARLTETVSKAVAISGASAEAADAALVQFGQALASGTLRGEE</sequence>
<comment type="caution">
    <text evidence="2">The sequence shown here is derived from an EMBL/GenBank/DDBJ whole genome shotgun (WGS) entry which is preliminary data.</text>
</comment>
<organism evidence="2">
    <name type="scientific">Acinetobacter baumannii</name>
    <dbReference type="NCBI Taxonomy" id="470"/>
    <lineage>
        <taxon>Bacteria</taxon>
        <taxon>Pseudomonadati</taxon>
        <taxon>Pseudomonadota</taxon>
        <taxon>Gammaproteobacteria</taxon>
        <taxon>Moraxellales</taxon>
        <taxon>Moraxellaceae</taxon>
        <taxon>Acinetobacter</taxon>
        <taxon>Acinetobacter calcoaceticus/baumannii complex</taxon>
    </lineage>
</organism>
<evidence type="ECO:0000313" key="2">
    <source>
        <dbReference type="EMBL" id="MDR8433674.1"/>
    </source>
</evidence>
<dbReference type="InterPro" id="IPR013491">
    <property type="entry name" value="Tape_meas_N"/>
</dbReference>
<dbReference type="AlphaFoldDB" id="A0ABD5DU85"/>
<dbReference type="NCBIfam" id="TIGR02675">
    <property type="entry name" value="tape_meas_nterm"/>
    <property type="match status" value="1"/>
</dbReference>
<dbReference type="EMBL" id="VMAF01000592">
    <property type="protein sequence ID" value="MDR8433674.1"/>
    <property type="molecule type" value="Genomic_DNA"/>
</dbReference>
<evidence type="ECO:0000259" key="1">
    <source>
        <dbReference type="Pfam" id="PF20155"/>
    </source>
</evidence>
<protein>
    <submittedName>
        <fullName evidence="2">Tape measure protein</fullName>
    </submittedName>
</protein>
<name>A0ABD5DU85_ACIBA</name>
<feature type="domain" description="Tape measure protein N-terminal" evidence="1">
    <location>
        <begin position="1"/>
        <end position="102"/>
    </location>
</feature>
<feature type="non-terminal residue" evidence="2">
    <location>
        <position position="102"/>
    </location>
</feature>
<dbReference type="Pfam" id="PF20155">
    <property type="entry name" value="TMP_3"/>
    <property type="match status" value="1"/>
</dbReference>
<accession>A0ABD5DU85</accession>
<gene>
    <name evidence="2" type="ORF">FPK63_21805</name>
</gene>